<accession>V2QB94</accession>
<dbReference type="PANTHER" id="PTHR35566:SF1">
    <property type="entry name" value="TYPE VI SECRETION SYSTEM BASEPLATE COMPONENT TSSK1"/>
    <property type="match status" value="1"/>
</dbReference>
<evidence type="ECO:0000313" key="1">
    <source>
        <dbReference type="EMBL" id="USF23447.1"/>
    </source>
</evidence>
<reference evidence="1" key="2">
    <citation type="submission" date="2022-05" db="EMBL/GenBank/DDBJ databases">
        <authorList>
            <person name="Proctor A.L."/>
            <person name="Phillips G.J."/>
            <person name="Wannemuehler M.J."/>
        </authorList>
    </citation>
    <scope>NUCLEOTIDE SEQUENCE</scope>
    <source>
        <strain evidence="1">ASF457</strain>
    </source>
</reference>
<dbReference type="InterPro" id="IPR010263">
    <property type="entry name" value="T6SS_TssK"/>
</dbReference>
<reference evidence="1" key="3">
    <citation type="submission" date="2022-06" db="EMBL/GenBank/DDBJ databases">
        <title>Resources to Facilitate Use of the Altered Schaedler Flora (ASF) Mouse Model to Study Microbiome Function.</title>
        <authorList>
            <person name="Proctor A."/>
            <person name="Parvinroo S."/>
            <person name="Richie T."/>
            <person name="Jia X."/>
            <person name="Lee S.T.M."/>
            <person name="Karp P.D."/>
            <person name="Paley S."/>
            <person name="Kostic A.D."/>
            <person name="Pierre J.F."/>
            <person name="Wannemuehler M.J."/>
            <person name="Phillips G.J."/>
        </authorList>
    </citation>
    <scope>NUCLEOTIDE SEQUENCE</scope>
    <source>
        <strain evidence="1">ASF457</strain>
    </source>
</reference>
<reference evidence="1" key="1">
    <citation type="journal article" date="2014" name="Genome Announc.">
        <title>Draft genome sequences of the altered schaedler flora, a defined bacterial community from gnotobiotic mice.</title>
        <authorList>
            <person name="Wannemuehler M.J."/>
            <person name="Overstreet A.M."/>
            <person name="Ward D.V."/>
            <person name="Phillips G.J."/>
        </authorList>
    </citation>
    <scope>NUCLEOTIDE SEQUENCE</scope>
    <source>
        <strain evidence="1">ASF457</strain>
    </source>
</reference>
<dbReference type="Proteomes" id="UP000017429">
    <property type="component" value="Chromosome"/>
</dbReference>
<dbReference type="OrthoDB" id="9775333at2"/>
<dbReference type="PANTHER" id="PTHR35566">
    <property type="entry name" value="BLR3599 PROTEIN"/>
    <property type="match status" value="1"/>
</dbReference>
<dbReference type="EMBL" id="CP097562">
    <property type="protein sequence ID" value="USF23447.1"/>
    <property type="molecule type" value="Genomic_DNA"/>
</dbReference>
<dbReference type="AlphaFoldDB" id="V2QB94"/>
<keyword evidence="2" id="KW-1185">Reference proteome</keyword>
<dbReference type="eggNOG" id="COG3522">
    <property type="taxonomic scope" value="Bacteria"/>
</dbReference>
<evidence type="ECO:0000313" key="2">
    <source>
        <dbReference type="Proteomes" id="UP000017429"/>
    </source>
</evidence>
<gene>
    <name evidence="1" type="ORF">N508_000508</name>
</gene>
<dbReference type="RefSeq" id="WP_023276510.1">
    <property type="nucleotide sequence ID" value="NZ_CP097562.1"/>
</dbReference>
<name>V2QB94_9BACT</name>
<organism evidence="1 2">
    <name type="scientific">Mucispirillum schaedleri ASF457</name>
    <dbReference type="NCBI Taxonomy" id="1379858"/>
    <lineage>
        <taxon>Bacteria</taxon>
        <taxon>Pseudomonadati</taxon>
        <taxon>Deferribacterota</taxon>
        <taxon>Deferribacteres</taxon>
        <taxon>Deferribacterales</taxon>
        <taxon>Mucispirillaceae</taxon>
        <taxon>Mucispirillum</taxon>
    </lineage>
</organism>
<protein>
    <submittedName>
        <fullName evidence="1">Uncharacterized protein</fullName>
    </submittedName>
</protein>
<dbReference type="KEGG" id="msch:N508_000508"/>
<dbReference type="Pfam" id="PF05936">
    <property type="entry name" value="T6SS_VasE"/>
    <property type="match status" value="1"/>
</dbReference>
<proteinExistence type="predicted"/>
<sequence length="462" mass="51804">MANSLKVAWINGMNIDRVHFEQQERYIERSINQKTIDIFENLYGIFDIEFQSEMLSQGKIGVNRVSGVSPDGTIFKAPDEDFLPEPLEIKSGIQAGAVIVLKIPMSVDTVADLSVQNSLPDTKYIATHSMVSSKTFDDTTRSKLGDMEDNKLTSSYSQEKISVIMASLRLSLGVQGSKSSNEIEIPVCRIKSIDLNKNITLDDKFIPTSINIANIPLVITFLEEMLHATAGHRDNLAETFAGISKASTTIDFETYIALNILKKWNILFSHLKNKSKLHPEYFYEKLLEFQADLLSLDINSGVYEYIRYDHLNIAASIVSTINKVKLLFSHIVAPKYIPAVISGDNGIFVCSFDNVSILKESTIYMAVKGECSLETVQTTFKMQSKVGTSAKIRNLISAQLNGLNIEQLTIVPSILPHLNDYVYFKIDKTDSMWQDFKNENSIAVYITQRIPNPDIKMWAVGV</sequence>
<dbReference type="NCBIfam" id="TIGR03353">
    <property type="entry name" value="VI_chp_4"/>
    <property type="match status" value="1"/>
</dbReference>